<evidence type="ECO:0000256" key="1">
    <source>
        <dbReference type="SAM" id="MobiDB-lite"/>
    </source>
</evidence>
<sequence>MTPLSRSEKESAGARTQPPMKGWPAQDPLAQPREGHDCGHDHGPVPDVLIQGEAEH</sequence>
<feature type="region of interest" description="Disordered" evidence="1">
    <location>
        <begin position="1"/>
        <end position="56"/>
    </location>
</feature>
<comment type="caution">
    <text evidence="2">The sequence shown here is derived from an EMBL/GenBank/DDBJ whole genome shotgun (WGS) entry which is preliminary data.</text>
</comment>
<reference evidence="2" key="1">
    <citation type="submission" date="2020-06" db="EMBL/GenBank/DDBJ databases">
        <authorList>
            <person name="Li T."/>
            <person name="Hu X."/>
            <person name="Zhang T."/>
            <person name="Song X."/>
            <person name="Zhang H."/>
            <person name="Dai N."/>
            <person name="Sheng W."/>
            <person name="Hou X."/>
            <person name="Wei L."/>
        </authorList>
    </citation>
    <scope>NUCLEOTIDE SEQUENCE</scope>
    <source>
        <strain evidence="2">G02</strain>
        <tissue evidence="2">Leaf</tissue>
    </source>
</reference>
<organism evidence="2">
    <name type="scientific">Sesamum radiatum</name>
    <name type="common">Black benniseed</name>
    <dbReference type="NCBI Taxonomy" id="300843"/>
    <lineage>
        <taxon>Eukaryota</taxon>
        <taxon>Viridiplantae</taxon>
        <taxon>Streptophyta</taxon>
        <taxon>Embryophyta</taxon>
        <taxon>Tracheophyta</taxon>
        <taxon>Spermatophyta</taxon>
        <taxon>Magnoliopsida</taxon>
        <taxon>eudicotyledons</taxon>
        <taxon>Gunneridae</taxon>
        <taxon>Pentapetalae</taxon>
        <taxon>asterids</taxon>
        <taxon>lamiids</taxon>
        <taxon>Lamiales</taxon>
        <taxon>Pedaliaceae</taxon>
        <taxon>Sesamum</taxon>
    </lineage>
</organism>
<reference evidence="2" key="2">
    <citation type="journal article" date="2024" name="Plant">
        <title>Genomic evolution and insights into agronomic trait innovations of Sesamum species.</title>
        <authorList>
            <person name="Miao H."/>
            <person name="Wang L."/>
            <person name="Qu L."/>
            <person name="Liu H."/>
            <person name="Sun Y."/>
            <person name="Le M."/>
            <person name="Wang Q."/>
            <person name="Wei S."/>
            <person name="Zheng Y."/>
            <person name="Lin W."/>
            <person name="Duan Y."/>
            <person name="Cao H."/>
            <person name="Xiong S."/>
            <person name="Wang X."/>
            <person name="Wei L."/>
            <person name="Li C."/>
            <person name="Ma Q."/>
            <person name="Ju M."/>
            <person name="Zhao R."/>
            <person name="Li G."/>
            <person name="Mu C."/>
            <person name="Tian Q."/>
            <person name="Mei H."/>
            <person name="Zhang T."/>
            <person name="Gao T."/>
            <person name="Zhang H."/>
        </authorList>
    </citation>
    <scope>NUCLEOTIDE SEQUENCE</scope>
    <source>
        <strain evidence="2">G02</strain>
    </source>
</reference>
<proteinExistence type="predicted"/>
<accession>A0AAW2P275</accession>
<gene>
    <name evidence="2" type="ORF">Sradi_4142600</name>
</gene>
<feature type="compositionally biased region" description="Basic and acidic residues" evidence="1">
    <location>
        <begin position="33"/>
        <end position="44"/>
    </location>
</feature>
<evidence type="ECO:0000313" key="2">
    <source>
        <dbReference type="EMBL" id="KAL0349934.1"/>
    </source>
</evidence>
<protein>
    <submittedName>
        <fullName evidence="2">Uncharacterized protein</fullName>
    </submittedName>
</protein>
<feature type="compositionally biased region" description="Basic and acidic residues" evidence="1">
    <location>
        <begin position="1"/>
        <end position="12"/>
    </location>
</feature>
<dbReference type="AlphaFoldDB" id="A0AAW2P275"/>
<name>A0AAW2P275_SESRA</name>
<dbReference type="EMBL" id="JACGWJ010000018">
    <property type="protein sequence ID" value="KAL0349934.1"/>
    <property type="molecule type" value="Genomic_DNA"/>
</dbReference>